<proteinExistence type="inferred from homology"/>
<keyword evidence="3 6" id="KW-0238">DNA-binding</keyword>
<evidence type="ECO:0000313" key="7">
    <source>
        <dbReference type="Proteomes" id="UP000198885"/>
    </source>
</evidence>
<dbReference type="PANTHER" id="PTHR34294:SF1">
    <property type="entry name" value="TRANSCRIPTIONAL REGULATOR LSRR"/>
    <property type="match status" value="1"/>
</dbReference>
<protein>
    <submittedName>
        <fullName evidence="6">DNA-binding transcriptional regulator LsrR, DeoR family</fullName>
    </submittedName>
</protein>
<sequence>MADGTVRAEGDDSLAIRAAWLHYAGGLTQAQVADRLNVSAAKAHRLIAAANRSGAVKVTVVGEVAECAELGSELSARFALGTCEVVPDLGEPGLPLRALGAAGANFLKREIDAAPDGVIGLGHGRTLGASVEAMAPFDARGLRFVSLMGGLARNLAANPHDVMHRMAQKTRAAAYVIPIPFFAASAADREVLLSQPGVSDVFDLAASADLMAVGIGTTKPDAQLVESGMIGRAEIAEIQERGGVGEVLGHFFAPDGAPIETGLTARTVSLERRRLAGRRIVAIAGGPEKVHAIRAVLHGGYVGGLVTDERTARSLLEESGG</sequence>
<dbReference type="Gene3D" id="1.10.10.10">
    <property type="entry name" value="Winged helix-like DNA-binding domain superfamily/Winged helix DNA-binding domain"/>
    <property type="match status" value="1"/>
</dbReference>
<keyword evidence="4" id="KW-0804">Transcription</keyword>
<reference evidence="6 7" key="1">
    <citation type="submission" date="2016-10" db="EMBL/GenBank/DDBJ databases">
        <authorList>
            <person name="de Groot N.N."/>
        </authorList>
    </citation>
    <scope>NUCLEOTIDE SEQUENCE [LARGE SCALE GENOMIC DNA]</scope>
    <source>
        <strain evidence="6 7">DSM 23042</strain>
    </source>
</reference>
<gene>
    <name evidence="6" type="ORF">SAMN04490244_11266</name>
</gene>
<dbReference type="PANTHER" id="PTHR34294">
    <property type="entry name" value="TRANSCRIPTIONAL REGULATOR-RELATED"/>
    <property type="match status" value="1"/>
</dbReference>
<dbReference type="Proteomes" id="UP000198885">
    <property type="component" value="Unassembled WGS sequence"/>
</dbReference>
<dbReference type="InterPro" id="IPR036388">
    <property type="entry name" value="WH-like_DNA-bd_sf"/>
</dbReference>
<evidence type="ECO:0000259" key="5">
    <source>
        <dbReference type="Pfam" id="PF04198"/>
    </source>
</evidence>
<keyword evidence="7" id="KW-1185">Reference proteome</keyword>
<comment type="similarity">
    <text evidence="1">Belongs to the SorC transcriptional regulatory family.</text>
</comment>
<name>A0A1H9WQ89_9RHOB</name>
<organism evidence="6 7">
    <name type="scientific">Tranquillimonas rosea</name>
    <dbReference type="NCBI Taxonomy" id="641238"/>
    <lineage>
        <taxon>Bacteria</taxon>
        <taxon>Pseudomonadati</taxon>
        <taxon>Pseudomonadota</taxon>
        <taxon>Alphaproteobacteria</taxon>
        <taxon>Rhodobacterales</taxon>
        <taxon>Roseobacteraceae</taxon>
        <taxon>Tranquillimonas</taxon>
    </lineage>
</organism>
<dbReference type="Gene3D" id="3.40.50.1360">
    <property type="match status" value="1"/>
</dbReference>
<evidence type="ECO:0000313" key="6">
    <source>
        <dbReference type="EMBL" id="SES36098.1"/>
    </source>
</evidence>
<dbReference type="STRING" id="641238.SAMN04490244_11266"/>
<dbReference type="AlphaFoldDB" id="A0A1H9WQ89"/>
<dbReference type="GO" id="GO:0003677">
    <property type="term" value="F:DNA binding"/>
    <property type="evidence" value="ECO:0007669"/>
    <property type="project" value="UniProtKB-KW"/>
</dbReference>
<dbReference type="RefSeq" id="WP_092695880.1">
    <property type="nucleotide sequence ID" value="NZ_FOGU01000012.1"/>
</dbReference>
<dbReference type="GO" id="GO:0030246">
    <property type="term" value="F:carbohydrate binding"/>
    <property type="evidence" value="ECO:0007669"/>
    <property type="project" value="InterPro"/>
</dbReference>
<evidence type="ECO:0000256" key="4">
    <source>
        <dbReference type="ARBA" id="ARBA00023163"/>
    </source>
</evidence>
<dbReference type="InterPro" id="IPR037171">
    <property type="entry name" value="NagB/RpiA_transferase-like"/>
</dbReference>
<evidence type="ECO:0000256" key="2">
    <source>
        <dbReference type="ARBA" id="ARBA00023015"/>
    </source>
</evidence>
<evidence type="ECO:0000256" key="1">
    <source>
        <dbReference type="ARBA" id="ARBA00010466"/>
    </source>
</evidence>
<dbReference type="Pfam" id="PF04198">
    <property type="entry name" value="Sugar-bind"/>
    <property type="match status" value="1"/>
</dbReference>
<dbReference type="OrthoDB" id="7065657at2"/>
<keyword evidence="2" id="KW-0805">Transcription regulation</keyword>
<dbReference type="InterPro" id="IPR051054">
    <property type="entry name" value="SorC_transcr_regulators"/>
</dbReference>
<accession>A0A1H9WQ89</accession>
<feature type="domain" description="Sugar-binding" evidence="5">
    <location>
        <begin position="64"/>
        <end position="317"/>
    </location>
</feature>
<dbReference type="EMBL" id="FOGU01000012">
    <property type="protein sequence ID" value="SES36098.1"/>
    <property type="molecule type" value="Genomic_DNA"/>
</dbReference>
<dbReference type="SUPFAM" id="SSF100950">
    <property type="entry name" value="NagB/RpiA/CoA transferase-like"/>
    <property type="match status" value="1"/>
</dbReference>
<dbReference type="InterPro" id="IPR007324">
    <property type="entry name" value="Sugar-bd_dom_put"/>
</dbReference>
<evidence type="ECO:0000256" key="3">
    <source>
        <dbReference type="ARBA" id="ARBA00023125"/>
    </source>
</evidence>